<keyword evidence="6" id="KW-1185">Reference proteome</keyword>
<keyword evidence="1" id="KW-0489">Methyltransferase</keyword>
<gene>
    <name evidence="5" type="ORF">L9059_00395</name>
</gene>
<comment type="caution">
    <text evidence="5">The sequence shown here is derived from an EMBL/GenBank/DDBJ whole genome shotgun (WGS) entry which is preliminary data.</text>
</comment>
<accession>A0ABT0ESG4</accession>
<dbReference type="PROSITE" id="PS50123">
    <property type="entry name" value="CHER"/>
    <property type="match status" value="1"/>
</dbReference>
<dbReference type="Pfam" id="PF01739">
    <property type="entry name" value="CheR"/>
    <property type="match status" value="1"/>
</dbReference>
<keyword evidence="3" id="KW-0949">S-adenosyl-L-methionine</keyword>
<dbReference type="Gene3D" id="3.40.50.150">
    <property type="entry name" value="Vaccinia Virus protein VP39"/>
    <property type="match status" value="1"/>
</dbReference>
<dbReference type="InterPro" id="IPR050903">
    <property type="entry name" value="Bact_Chemotaxis_MeTrfase"/>
</dbReference>
<dbReference type="PANTHER" id="PTHR24422">
    <property type="entry name" value="CHEMOTAXIS PROTEIN METHYLTRANSFERASE"/>
    <property type="match status" value="1"/>
</dbReference>
<dbReference type="RefSeq" id="WP_247285586.1">
    <property type="nucleotide sequence ID" value="NZ_JAKNRW010000001.1"/>
</dbReference>
<dbReference type="InterPro" id="IPR029063">
    <property type="entry name" value="SAM-dependent_MTases_sf"/>
</dbReference>
<dbReference type="SUPFAM" id="SSF53335">
    <property type="entry name" value="S-adenosyl-L-methionine-dependent methyltransferases"/>
    <property type="match status" value="1"/>
</dbReference>
<evidence type="ECO:0000256" key="3">
    <source>
        <dbReference type="ARBA" id="ARBA00022691"/>
    </source>
</evidence>
<dbReference type="SMART" id="SM00138">
    <property type="entry name" value="MeTrc"/>
    <property type="match status" value="1"/>
</dbReference>
<sequence>MISLDAPEDLDVFGRWLDTIEARFSIQIDDSRQQAFKSALERFAGSLGLTLEGLESRSKLGLMEAEQWAMVLHLATNHETRFFRSPAATKTIVALCKGVLAPKVLSVGCSSGEEPYSIASALLDAGHPTFRIHGTDVSSVCIATAREGLYPQHPNVGNLAAAATRDGKMRFHRFVRDMVTFEQHNILQDRPVELAVPDIVITQNMLIYYRAQTRYQILNRLSSMLAPGGHLITAPGETLNWECQGMTRIPNSNPNVFQRSVDV</sequence>
<dbReference type="Proteomes" id="UP001299876">
    <property type="component" value="Unassembled WGS sequence"/>
</dbReference>
<dbReference type="CDD" id="cd02440">
    <property type="entry name" value="AdoMet_MTases"/>
    <property type="match status" value="1"/>
</dbReference>
<feature type="domain" description="CheR-type methyltransferase" evidence="4">
    <location>
        <begin position="13"/>
        <end position="262"/>
    </location>
</feature>
<evidence type="ECO:0000256" key="1">
    <source>
        <dbReference type="ARBA" id="ARBA00022603"/>
    </source>
</evidence>
<keyword evidence="2" id="KW-0808">Transferase</keyword>
<name>A0ABT0ESG4_9PSED</name>
<organism evidence="5 6">
    <name type="scientific">Pseudomonas violetae</name>
    <dbReference type="NCBI Taxonomy" id="2915813"/>
    <lineage>
        <taxon>Bacteria</taxon>
        <taxon>Pseudomonadati</taxon>
        <taxon>Pseudomonadota</taxon>
        <taxon>Gammaproteobacteria</taxon>
        <taxon>Pseudomonadales</taxon>
        <taxon>Pseudomonadaceae</taxon>
        <taxon>Pseudomonas</taxon>
    </lineage>
</organism>
<dbReference type="InterPro" id="IPR022642">
    <property type="entry name" value="CheR_C"/>
</dbReference>
<dbReference type="PANTHER" id="PTHR24422:SF19">
    <property type="entry name" value="CHEMOTAXIS PROTEIN METHYLTRANSFERASE"/>
    <property type="match status" value="1"/>
</dbReference>
<proteinExistence type="predicted"/>
<dbReference type="EMBL" id="JAKNRW010000001">
    <property type="protein sequence ID" value="MCK1788672.1"/>
    <property type="molecule type" value="Genomic_DNA"/>
</dbReference>
<evidence type="ECO:0000256" key="2">
    <source>
        <dbReference type="ARBA" id="ARBA00022679"/>
    </source>
</evidence>
<dbReference type="PRINTS" id="PR00996">
    <property type="entry name" value="CHERMTFRASE"/>
</dbReference>
<protein>
    <recommendedName>
        <fullName evidence="4">CheR-type methyltransferase domain-containing protein</fullName>
    </recommendedName>
</protein>
<evidence type="ECO:0000313" key="6">
    <source>
        <dbReference type="Proteomes" id="UP001299876"/>
    </source>
</evidence>
<evidence type="ECO:0000313" key="5">
    <source>
        <dbReference type="EMBL" id="MCK1788672.1"/>
    </source>
</evidence>
<dbReference type="InterPro" id="IPR000780">
    <property type="entry name" value="CheR_MeTrfase"/>
</dbReference>
<reference evidence="5 6" key="1">
    <citation type="submission" date="2022-02" db="EMBL/GenBank/DDBJ databases">
        <title>Comparative genomics of the first Antarctic Pseudomonas spp. capable of biotransforming 2,4,6-Trinitrotoluene.</title>
        <authorList>
            <person name="Cabrera M.A."/>
            <person name="Marquez S.L."/>
            <person name="Perez-Donoso J.M."/>
        </authorList>
    </citation>
    <scope>NUCLEOTIDE SEQUENCE [LARGE SCALE GENOMIC DNA]</scope>
    <source>
        <strain evidence="5 6">TNT19</strain>
    </source>
</reference>
<evidence type="ECO:0000259" key="4">
    <source>
        <dbReference type="PROSITE" id="PS50123"/>
    </source>
</evidence>